<dbReference type="GO" id="GO:0051287">
    <property type="term" value="F:NAD binding"/>
    <property type="evidence" value="ECO:0007669"/>
    <property type="project" value="InterPro"/>
</dbReference>
<dbReference type="GO" id="GO:0003714">
    <property type="term" value="F:transcription corepressor activity"/>
    <property type="evidence" value="ECO:0007669"/>
    <property type="project" value="InterPro"/>
</dbReference>
<dbReference type="Pfam" id="PF02826">
    <property type="entry name" value="2-Hacid_dh_C"/>
    <property type="match status" value="1"/>
</dbReference>
<evidence type="ECO:0000256" key="2">
    <source>
        <dbReference type="ARBA" id="ARBA00023002"/>
    </source>
</evidence>
<dbReference type="PROSITE" id="PS00671">
    <property type="entry name" value="D_2_HYDROXYACID_DH_3"/>
    <property type="match status" value="1"/>
</dbReference>
<dbReference type="InterPro" id="IPR006140">
    <property type="entry name" value="D-isomer_DH_NAD-bd"/>
</dbReference>
<comment type="similarity">
    <text evidence="1 4">Belongs to the D-isomer specific 2-hydroxyacid dehydrogenase family.</text>
</comment>
<gene>
    <name evidence="7" type="ORF">HN018_18120</name>
</gene>
<dbReference type="RefSeq" id="WP_171835310.1">
    <property type="nucleotide sequence ID" value="NZ_CP053708.1"/>
</dbReference>
<dbReference type="Proteomes" id="UP000500767">
    <property type="component" value="Chromosome"/>
</dbReference>
<organism evidence="7 8">
    <name type="scientific">Lichenicola cladoniae</name>
    <dbReference type="NCBI Taxonomy" id="1484109"/>
    <lineage>
        <taxon>Bacteria</taxon>
        <taxon>Pseudomonadati</taxon>
        <taxon>Pseudomonadota</taxon>
        <taxon>Alphaproteobacteria</taxon>
        <taxon>Acetobacterales</taxon>
        <taxon>Acetobacteraceae</taxon>
        <taxon>Lichenicola</taxon>
    </lineage>
</organism>
<dbReference type="InterPro" id="IPR050857">
    <property type="entry name" value="D-2-hydroxyacid_DH"/>
</dbReference>
<dbReference type="InterPro" id="IPR036291">
    <property type="entry name" value="NAD(P)-bd_dom_sf"/>
</dbReference>
<reference evidence="7 8" key="1">
    <citation type="journal article" date="2014" name="World J. Microbiol. Biotechnol.">
        <title>Biodiversity and physiological characteristics of Antarctic and Arctic lichens-associated bacteria.</title>
        <authorList>
            <person name="Lee Y.M."/>
            <person name="Kim E.H."/>
            <person name="Lee H.K."/>
            <person name="Hong S.G."/>
        </authorList>
    </citation>
    <scope>NUCLEOTIDE SEQUENCE [LARGE SCALE GENOMIC DNA]</scope>
    <source>
        <strain evidence="7 8">PAMC 26569</strain>
    </source>
</reference>
<accession>A0A6M8HTM2</accession>
<dbReference type="PANTHER" id="PTHR42789">
    <property type="entry name" value="D-ISOMER SPECIFIC 2-HYDROXYACID DEHYDROGENASE FAMILY PROTEIN (AFU_ORTHOLOGUE AFUA_6G10090)"/>
    <property type="match status" value="1"/>
</dbReference>
<dbReference type="InterPro" id="IPR043322">
    <property type="entry name" value="CtBP"/>
</dbReference>
<dbReference type="SUPFAM" id="SSF51735">
    <property type="entry name" value="NAD(P)-binding Rossmann-fold domains"/>
    <property type="match status" value="1"/>
</dbReference>
<dbReference type="GO" id="GO:0016616">
    <property type="term" value="F:oxidoreductase activity, acting on the CH-OH group of donors, NAD or NADP as acceptor"/>
    <property type="evidence" value="ECO:0007669"/>
    <property type="project" value="InterPro"/>
</dbReference>
<sequence>MSPARKRVVVTDLRFEGLAHERAAAERHGASFQEFDCHDEAGVVDALRDADIAFVNLVQVTEAALAGMRADGLVVRYGIGTDNVDVDAARRLGIRVANVPDYGSDTVADHASASMLALLRRLPMFDAAIRHDGWINPDTVGHLPSLSATTVGLVGVGRIGLLVARRLQAFGIRILATDPFADADALRAANVEAVSLETLLGDAHGISLHLPATPATRHIIGPASIGRMRRGAMLVNTARGALVDETALAEALGDGRLGGAALDVFDPEPLAPNSPLRTLSNVILTPHAAFYSVQSLEALQRLASEEAARALAGEPLRSRIA</sequence>
<evidence type="ECO:0000256" key="1">
    <source>
        <dbReference type="ARBA" id="ARBA00005854"/>
    </source>
</evidence>
<keyword evidence="3" id="KW-0520">NAD</keyword>
<keyword evidence="2 4" id="KW-0560">Oxidoreductase</keyword>
<dbReference type="SUPFAM" id="SSF52283">
    <property type="entry name" value="Formate/glycerate dehydrogenase catalytic domain-like"/>
    <property type="match status" value="1"/>
</dbReference>
<proteinExistence type="inferred from homology"/>
<dbReference type="PANTHER" id="PTHR42789:SF1">
    <property type="entry name" value="D-ISOMER SPECIFIC 2-HYDROXYACID DEHYDROGENASE FAMILY PROTEIN (AFU_ORTHOLOGUE AFUA_6G10090)"/>
    <property type="match status" value="1"/>
</dbReference>
<dbReference type="InterPro" id="IPR029753">
    <property type="entry name" value="D-isomer_DH_CS"/>
</dbReference>
<dbReference type="Gene3D" id="3.40.50.720">
    <property type="entry name" value="NAD(P)-binding Rossmann-like Domain"/>
    <property type="match status" value="2"/>
</dbReference>
<evidence type="ECO:0000256" key="3">
    <source>
        <dbReference type="ARBA" id="ARBA00023027"/>
    </source>
</evidence>
<evidence type="ECO:0000313" key="8">
    <source>
        <dbReference type="Proteomes" id="UP000500767"/>
    </source>
</evidence>
<evidence type="ECO:0000256" key="4">
    <source>
        <dbReference type="RuleBase" id="RU003719"/>
    </source>
</evidence>
<dbReference type="Pfam" id="PF00389">
    <property type="entry name" value="2-Hacid_dh"/>
    <property type="match status" value="1"/>
</dbReference>
<evidence type="ECO:0000259" key="5">
    <source>
        <dbReference type="Pfam" id="PF00389"/>
    </source>
</evidence>
<dbReference type="KEGG" id="lck:HN018_18120"/>
<feature type="domain" description="D-isomer specific 2-hydroxyacid dehydrogenase catalytic" evidence="5">
    <location>
        <begin position="32"/>
        <end position="320"/>
    </location>
</feature>
<keyword evidence="8" id="KW-1185">Reference proteome</keyword>
<dbReference type="AlphaFoldDB" id="A0A6M8HTM2"/>
<dbReference type="EMBL" id="CP053708">
    <property type="protein sequence ID" value="QKE91692.1"/>
    <property type="molecule type" value="Genomic_DNA"/>
</dbReference>
<protein>
    <submittedName>
        <fullName evidence="7">C-terminal binding protein</fullName>
    </submittedName>
</protein>
<name>A0A6M8HTM2_9PROT</name>
<dbReference type="CDD" id="cd05299">
    <property type="entry name" value="CtBP_dh"/>
    <property type="match status" value="1"/>
</dbReference>
<feature type="domain" description="D-isomer specific 2-hydroxyacid dehydrogenase NAD-binding" evidence="6">
    <location>
        <begin position="113"/>
        <end position="289"/>
    </location>
</feature>
<evidence type="ECO:0000259" key="6">
    <source>
        <dbReference type="Pfam" id="PF02826"/>
    </source>
</evidence>
<dbReference type="InterPro" id="IPR006139">
    <property type="entry name" value="D-isomer_2_OHA_DH_cat_dom"/>
</dbReference>
<evidence type="ECO:0000313" key="7">
    <source>
        <dbReference type="EMBL" id="QKE91692.1"/>
    </source>
</evidence>